<sequence length="377" mass="41527">MTQALSTSLPILKDHAVMDLDICGGAYNLKAPVAVQECINLFPEIEQQGSQSRRILRRFPGLKLFKDASNGAIRGMRRVGGTLYVVAGTGLFTLSSAGALSASLGTIPGTTIVSMAHDGTNLVIVLGTTSQFTYTGSAFSTVTLPFASSRVFFLDTYFVHQRPDTANFFWSASGSATSYAALDFATKEGQPGEIVTMITSNRDLILFGEETTETWRNVGGTDLPFQRQEGTFQERGAVALKAPVEMDNDVYYIGDDRVIYKMSGFLPVRISHHAIEKWLDEQTKSDVDDAFGMTITHQGHYWYILSLAESTWVYDATVSNMTGGNEWFQLLSLDEKNWRVDVVENAYGKTFCGGGDGIIYELDQDTLNENGERQLKQ</sequence>
<organism evidence="1">
    <name type="scientific">marine sediment metagenome</name>
    <dbReference type="NCBI Taxonomy" id="412755"/>
    <lineage>
        <taxon>unclassified sequences</taxon>
        <taxon>metagenomes</taxon>
        <taxon>ecological metagenomes</taxon>
    </lineage>
</organism>
<accession>A0A0F9HKX1</accession>
<name>A0A0F9HKX1_9ZZZZ</name>
<reference evidence="1" key="1">
    <citation type="journal article" date="2015" name="Nature">
        <title>Complex archaea that bridge the gap between prokaryotes and eukaryotes.</title>
        <authorList>
            <person name="Spang A."/>
            <person name="Saw J.H."/>
            <person name="Jorgensen S.L."/>
            <person name="Zaremba-Niedzwiedzka K."/>
            <person name="Martijn J."/>
            <person name="Lind A.E."/>
            <person name="van Eijk R."/>
            <person name="Schleper C."/>
            <person name="Guy L."/>
            <person name="Ettema T.J."/>
        </authorList>
    </citation>
    <scope>NUCLEOTIDE SEQUENCE</scope>
</reference>
<feature type="non-terminal residue" evidence="1">
    <location>
        <position position="377"/>
    </location>
</feature>
<gene>
    <name evidence="1" type="ORF">LCGC14_1770790</name>
</gene>
<protein>
    <submittedName>
        <fullName evidence="1">Uncharacterized protein</fullName>
    </submittedName>
</protein>
<proteinExistence type="predicted"/>
<evidence type="ECO:0000313" key="1">
    <source>
        <dbReference type="EMBL" id="KKM03802.1"/>
    </source>
</evidence>
<comment type="caution">
    <text evidence="1">The sequence shown here is derived from an EMBL/GenBank/DDBJ whole genome shotgun (WGS) entry which is preliminary data.</text>
</comment>
<dbReference type="AlphaFoldDB" id="A0A0F9HKX1"/>
<dbReference type="EMBL" id="LAZR01016598">
    <property type="protein sequence ID" value="KKM03802.1"/>
    <property type="molecule type" value="Genomic_DNA"/>
</dbReference>